<keyword evidence="5" id="KW-0498">Mitosis</keyword>
<keyword evidence="3" id="KW-0158">Chromosome</keyword>
<evidence type="ECO:0000256" key="6">
    <source>
        <dbReference type="ARBA" id="ARBA00023067"/>
    </source>
</evidence>
<evidence type="ECO:0000256" key="1">
    <source>
        <dbReference type="ARBA" id="ARBA00004286"/>
    </source>
</evidence>
<organism evidence="11 12">
    <name type="scientific">Tribolium castaneum</name>
    <name type="common">Red flour beetle</name>
    <dbReference type="NCBI Taxonomy" id="7070"/>
    <lineage>
        <taxon>Eukaryota</taxon>
        <taxon>Metazoa</taxon>
        <taxon>Ecdysozoa</taxon>
        <taxon>Arthropoda</taxon>
        <taxon>Hexapoda</taxon>
        <taxon>Insecta</taxon>
        <taxon>Pterygota</taxon>
        <taxon>Neoptera</taxon>
        <taxon>Endopterygota</taxon>
        <taxon>Coleoptera</taxon>
        <taxon>Polyphaga</taxon>
        <taxon>Cucujiformia</taxon>
        <taxon>Tenebrionidae</taxon>
        <taxon>Tenebrionidae incertae sedis</taxon>
        <taxon>Tribolium</taxon>
    </lineage>
</organism>
<dbReference type="InterPro" id="IPR025977">
    <property type="entry name" value="Cnd3_C"/>
</dbReference>
<comment type="similarity">
    <text evidence="2">Belongs to the CND3 (condensin subunit 3) family.</text>
</comment>
<keyword evidence="6" id="KW-0226">DNA condensation</keyword>
<keyword evidence="12" id="KW-1185">Reference proteome</keyword>
<dbReference type="FunCoup" id="D2A325">
    <property type="interactions" value="453"/>
</dbReference>
<evidence type="ECO:0000256" key="7">
    <source>
        <dbReference type="ARBA" id="ARBA00023306"/>
    </source>
</evidence>
<feature type="compositionally biased region" description="Basic residues" evidence="9">
    <location>
        <begin position="993"/>
        <end position="1003"/>
    </location>
</feature>
<proteinExistence type="inferred from homology"/>
<keyword evidence="7" id="KW-0131">Cell cycle</keyword>
<feature type="region of interest" description="Disordered" evidence="9">
    <location>
        <begin position="880"/>
        <end position="915"/>
    </location>
</feature>
<protein>
    <submittedName>
        <fullName evidence="11">Condensin complex subunit 3-like Protein</fullName>
    </submittedName>
</protein>
<dbReference type="OMA" id="WAIKCGT"/>
<name>D2A325_TRICA</name>
<feature type="compositionally biased region" description="Low complexity" evidence="9">
    <location>
        <begin position="880"/>
        <end position="893"/>
    </location>
</feature>
<dbReference type="HOGENOM" id="CLU_323226_0_0_1"/>
<feature type="region of interest" description="Disordered" evidence="9">
    <location>
        <begin position="959"/>
        <end position="1003"/>
    </location>
</feature>
<evidence type="ECO:0000256" key="4">
    <source>
        <dbReference type="ARBA" id="ARBA00022618"/>
    </source>
</evidence>
<gene>
    <name evidence="11" type="primary">AUGUSTUS-3.0.2_07921</name>
    <name evidence="11" type="ORF">TcasGA2_TC007921</name>
</gene>
<dbReference type="AlphaFoldDB" id="D2A325"/>
<dbReference type="GO" id="GO:0000796">
    <property type="term" value="C:condensin complex"/>
    <property type="evidence" value="ECO:0007669"/>
    <property type="project" value="InterPro"/>
</dbReference>
<dbReference type="GO" id="GO:0007076">
    <property type="term" value="P:mitotic chromosome condensation"/>
    <property type="evidence" value="ECO:0000318"/>
    <property type="project" value="GO_Central"/>
</dbReference>
<dbReference type="eggNOG" id="KOG2025">
    <property type="taxonomic scope" value="Eukaryota"/>
</dbReference>
<comment type="subcellular location">
    <subcellularLocation>
        <location evidence="1">Chromosome</location>
    </subcellularLocation>
</comment>
<evidence type="ECO:0000256" key="2">
    <source>
        <dbReference type="ARBA" id="ARBA00006533"/>
    </source>
</evidence>
<dbReference type="GO" id="GO:0051301">
    <property type="term" value="P:cell division"/>
    <property type="evidence" value="ECO:0007669"/>
    <property type="project" value="UniProtKB-KW"/>
</dbReference>
<feature type="domain" description="Nuclear condensin complex subunit 3 C-terminal" evidence="10">
    <location>
        <begin position="541"/>
        <end position="840"/>
    </location>
</feature>
<dbReference type="InterPro" id="IPR011989">
    <property type="entry name" value="ARM-like"/>
</dbReference>
<dbReference type="InterPro" id="IPR027165">
    <property type="entry name" value="CND3"/>
</dbReference>
<dbReference type="STRING" id="7070.D2A325"/>
<dbReference type="GO" id="GO:0005737">
    <property type="term" value="C:cytoplasm"/>
    <property type="evidence" value="ECO:0000318"/>
    <property type="project" value="GO_Central"/>
</dbReference>
<sequence>MLEETTIREILNKTQHTTSGHQAHIIRLTELYKNTPHEFVPLFLKWLQFTIQRPSNIFVTRVLTFLSGFCAEITKIETKESGTNHFLTTIMSQVLKCSCLDDYNLRYNSCYFISRVLQDIGGDVQLEVELIDEIQDALLERMQENNVLIRLSTMSALIRLQDPGNPECPVVEAFSDALCSGSVNVRKEAVTHIAPTRQTVDKLKDRVRDVDPHVRQTAFRRCGEIGAPYFRIVDRHMILTCGFKETHPTVKNVFHNSLLPKWLNDYNSNYVRFIGALKLTADEEDVNNLIDLSKKLMEEFYNKHSIHDLLAQLPINADKLINTEDLSNEVTLYWNILVELLRDSKNMDEHLESIIPNLSPFCDYIGRVISTKSAEQTDEWKNLEYQFDLLNLFEIAENYDYSDEVGRRTMHSLTNKLLQSHRFTPKLTKKLVSLAHKCSSNVEFFINDMCQVISEIREPLTEQPLSQDQQREHAFQAARLRVRINILHEEQNEAIEKRDYEKAQFLENELTKCKNQLEEMQNQINVEKARVVKSDPDTLCRCLDILASVLSLDAVTKLTPSLVACKENFLEPLIKNPNPDIHWRIIKCLGLFSFVDKQTADVYAKIVSIPIATYRSVEIRNIAALVQSMMATTDLVTKYGIEIISGEDLSDSASTSDQDSQKRKLYLADNDKQVSCKIDKITLPYLLEIFLDFLDDESDEIRYQAVQLLAILVQRFPLTPNVLSRILLKWFNPLTGKFDSRLQIALSWIINELNGNKQFDEIVKESIVPTLTTIIKAPRTSPLVDIDTDNVIKFFAEIMNTTVSKSIRKNLAIDVCIKIAENRKDRIVPLLIKLLNLLELSQEEDLEEVIQRTEALLEALEDKVLQRLLRKFIDKYQKLNNENNNGNEIQEPNASREISPTSEDNNPEVSRITRQKKRVSKECRVLLEKLNLSTPANETTLHTIYEASMEMEVDNSLNIETPTTSSKSSSGRSSTLVVSATSESDDREVVRRQSTRRRKRRKI</sequence>
<dbReference type="Pfam" id="PF12719">
    <property type="entry name" value="Cnd3"/>
    <property type="match status" value="1"/>
</dbReference>
<evidence type="ECO:0000256" key="9">
    <source>
        <dbReference type="SAM" id="MobiDB-lite"/>
    </source>
</evidence>
<keyword evidence="8" id="KW-0175">Coiled coil</keyword>
<accession>D2A325</accession>
<evidence type="ECO:0000259" key="10">
    <source>
        <dbReference type="Pfam" id="PF12719"/>
    </source>
</evidence>
<reference evidence="11 12" key="1">
    <citation type="journal article" date="2008" name="Nature">
        <title>The genome of the model beetle and pest Tribolium castaneum.</title>
        <authorList>
            <consortium name="Tribolium Genome Sequencing Consortium"/>
            <person name="Richards S."/>
            <person name="Gibbs R.A."/>
            <person name="Weinstock G.M."/>
            <person name="Brown S.J."/>
            <person name="Denell R."/>
            <person name="Beeman R.W."/>
            <person name="Gibbs R."/>
            <person name="Beeman R.W."/>
            <person name="Brown S.J."/>
            <person name="Bucher G."/>
            <person name="Friedrich M."/>
            <person name="Grimmelikhuijzen C.J."/>
            <person name="Klingler M."/>
            <person name="Lorenzen M."/>
            <person name="Richards S."/>
            <person name="Roth S."/>
            <person name="Schroder R."/>
            <person name="Tautz D."/>
            <person name="Zdobnov E.M."/>
            <person name="Muzny D."/>
            <person name="Gibbs R.A."/>
            <person name="Weinstock G.M."/>
            <person name="Attaway T."/>
            <person name="Bell S."/>
            <person name="Buhay C.J."/>
            <person name="Chandrabose M.N."/>
            <person name="Chavez D."/>
            <person name="Clerk-Blankenburg K.P."/>
            <person name="Cree A."/>
            <person name="Dao M."/>
            <person name="Davis C."/>
            <person name="Chacko J."/>
            <person name="Dinh H."/>
            <person name="Dugan-Rocha S."/>
            <person name="Fowler G."/>
            <person name="Garner T.T."/>
            <person name="Garnes J."/>
            <person name="Gnirke A."/>
            <person name="Hawes A."/>
            <person name="Hernandez J."/>
            <person name="Hines S."/>
            <person name="Holder M."/>
            <person name="Hume J."/>
            <person name="Jhangiani S.N."/>
            <person name="Joshi V."/>
            <person name="Khan Z.M."/>
            <person name="Jackson L."/>
            <person name="Kovar C."/>
            <person name="Kowis A."/>
            <person name="Lee S."/>
            <person name="Lewis L.R."/>
            <person name="Margolis J."/>
            <person name="Morgan M."/>
            <person name="Nazareth L.V."/>
            <person name="Nguyen N."/>
            <person name="Okwuonu G."/>
            <person name="Parker D."/>
            <person name="Richards S."/>
            <person name="Ruiz S.J."/>
            <person name="Santibanez J."/>
            <person name="Savard J."/>
            <person name="Scherer S.E."/>
            <person name="Schneider B."/>
            <person name="Sodergren E."/>
            <person name="Tautz D."/>
            <person name="Vattahil S."/>
            <person name="Villasana D."/>
            <person name="White C.S."/>
            <person name="Wright R."/>
            <person name="Park Y."/>
            <person name="Beeman R.W."/>
            <person name="Lord J."/>
            <person name="Oppert B."/>
            <person name="Lorenzen M."/>
            <person name="Brown S."/>
            <person name="Wang L."/>
            <person name="Savard J."/>
            <person name="Tautz D."/>
            <person name="Richards S."/>
            <person name="Weinstock G."/>
            <person name="Gibbs R.A."/>
            <person name="Liu Y."/>
            <person name="Worley K."/>
            <person name="Weinstock G."/>
            <person name="Elsik C.G."/>
            <person name="Reese J.T."/>
            <person name="Elhaik E."/>
            <person name="Landan G."/>
            <person name="Graur D."/>
            <person name="Arensburger P."/>
            <person name="Atkinson P."/>
            <person name="Beeman R.W."/>
            <person name="Beidler J."/>
            <person name="Brown S.J."/>
            <person name="Demuth J.P."/>
            <person name="Drury D.W."/>
            <person name="Du Y.Z."/>
            <person name="Fujiwara H."/>
            <person name="Lorenzen M."/>
            <person name="Maselli V."/>
            <person name="Osanai M."/>
            <person name="Park Y."/>
            <person name="Robertson H.M."/>
            <person name="Tu Z."/>
            <person name="Wang J.J."/>
            <person name="Wang S."/>
            <person name="Richards S."/>
            <person name="Song H."/>
            <person name="Zhang L."/>
            <person name="Sodergren E."/>
            <person name="Werner D."/>
            <person name="Stanke M."/>
            <person name="Morgenstern B."/>
            <person name="Solovyev V."/>
            <person name="Kosarev P."/>
            <person name="Brown G."/>
            <person name="Chen H.C."/>
            <person name="Ermolaeva O."/>
            <person name="Hlavina W."/>
            <person name="Kapustin Y."/>
            <person name="Kiryutin B."/>
            <person name="Kitts P."/>
            <person name="Maglott D."/>
            <person name="Pruitt K."/>
            <person name="Sapojnikov V."/>
            <person name="Souvorov A."/>
            <person name="Mackey A.J."/>
            <person name="Waterhouse R.M."/>
            <person name="Wyder S."/>
            <person name="Zdobnov E.M."/>
            <person name="Zdobnov E.M."/>
            <person name="Wyder S."/>
            <person name="Kriventseva E.V."/>
            <person name="Kadowaki T."/>
            <person name="Bork P."/>
            <person name="Aranda M."/>
            <person name="Bao R."/>
            <person name="Beermann A."/>
            <person name="Berns N."/>
            <person name="Bolognesi R."/>
            <person name="Bonneton F."/>
            <person name="Bopp D."/>
            <person name="Brown S.J."/>
            <person name="Bucher G."/>
            <person name="Butts T."/>
            <person name="Chaumot A."/>
            <person name="Denell R.E."/>
            <person name="Ferrier D.E."/>
            <person name="Friedrich M."/>
            <person name="Gordon C.M."/>
            <person name="Jindra M."/>
            <person name="Klingler M."/>
            <person name="Lan Q."/>
            <person name="Lattorff H.M."/>
            <person name="Laudet V."/>
            <person name="von Levetsow C."/>
            <person name="Liu Z."/>
            <person name="Lutz R."/>
            <person name="Lynch J.A."/>
            <person name="da Fonseca R.N."/>
            <person name="Posnien N."/>
            <person name="Reuter R."/>
            <person name="Roth S."/>
            <person name="Savard J."/>
            <person name="Schinko J.B."/>
            <person name="Schmitt C."/>
            <person name="Schoppmeier M."/>
            <person name="Schroder R."/>
            <person name="Shippy T.D."/>
            <person name="Simonnet F."/>
            <person name="Marques-Souza H."/>
            <person name="Tautz D."/>
            <person name="Tomoyasu Y."/>
            <person name="Trauner J."/>
            <person name="Van der Zee M."/>
            <person name="Vervoort M."/>
            <person name="Wittkopp N."/>
            <person name="Wimmer E.A."/>
            <person name="Yang X."/>
            <person name="Jones A.K."/>
            <person name="Sattelle D.B."/>
            <person name="Ebert P.R."/>
            <person name="Nelson D."/>
            <person name="Scott J.G."/>
            <person name="Beeman R.W."/>
            <person name="Muthukrishnan S."/>
            <person name="Kramer K.J."/>
            <person name="Arakane Y."/>
            <person name="Beeman R.W."/>
            <person name="Zhu Q."/>
            <person name="Hogenkamp D."/>
            <person name="Dixit R."/>
            <person name="Oppert B."/>
            <person name="Jiang H."/>
            <person name="Zou Z."/>
            <person name="Marshall J."/>
            <person name="Elpidina E."/>
            <person name="Vinokurov K."/>
            <person name="Oppert C."/>
            <person name="Zou Z."/>
            <person name="Evans J."/>
            <person name="Lu Z."/>
            <person name="Zhao P."/>
            <person name="Sumathipala N."/>
            <person name="Altincicek B."/>
            <person name="Vilcinskas A."/>
            <person name="Williams M."/>
            <person name="Hultmark D."/>
            <person name="Hetru C."/>
            <person name="Jiang H."/>
            <person name="Grimmelikhuijzen C.J."/>
            <person name="Hauser F."/>
            <person name="Cazzamali G."/>
            <person name="Williamson M."/>
            <person name="Park Y."/>
            <person name="Li B."/>
            <person name="Tanaka Y."/>
            <person name="Predel R."/>
            <person name="Neupert S."/>
            <person name="Schachtner J."/>
            <person name="Verleyen P."/>
            <person name="Raible F."/>
            <person name="Bork P."/>
            <person name="Friedrich M."/>
            <person name="Walden K.K."/>
            <person name="Robertson H.M."/>
            <person name="Angeli S."/>
            <person name="Foret S."/>
            <person name="Bucher G."/>
            <person name="Schuetz S."/>
            <person name="Maleszka R."/>
            <person name="Wimmer E.A."/>
            <person name="Beeman R.W."/>
            <person name="Lorenzen M."/>
            <person name="Tomoyasu Y."/>
            <person name="Miller S.C."/>
            <person name="Grossmann D."/>
            <person name="Bucher G."/>
        </authorList>
    </citation>
    <scope>NUCLEOTIDE SEQUENCE [LARGE SCALE GENOMIC DNA]</scope>
    <source>
        <strain evidence="11 12">Georgia GA2</strain>
    </source>
</reference>
<evidence type="ECO:0000256" key="5">
    <source>
        <dbReference type="ARBA" id="ARBA00022776"/>
    </source>
</evidence>
<evidence type="ECO:0000256" key="3">
    <source>
        <dbReference type="ARBA" id="ARBA00022454"/>
    </source>
</evidence>
<evidence type="ECO:0000313" key="11">
    <source>
        <dbReference type="EMBL" id="EFA02258.2"/>
    </source>
</evidence>
<feature type="coiled-coil region" evidence="8">
    <location>
        <begin position="503"/>
        <end position="530"/>
    </location>
</feature>
<feature type="compositionally biased region" description="Polar residues" evidence="9">
    <location>
        <begin position="896"/>
        <end position="908"/>
    </location>
</feature>
<dbReference type="GO" id="GO:0000793">
    <property type="term" value="C:condensed chromosome"/>
    <property type="evidence" value="ECO:0000318"/>
    <property type="project" value="GO_Central"/>
</dbReference>
<evidence type="ECO:0000313" key="12">
    <source>
        <dbReference type="Proteomes" id="UP000007266"/>
    </source>
</evidence>
<dbReference type="InParanoid" id="D2A325"/>
<dbReference type="EMBL" id="KQ971338">
    <property type="protein sequence ID" value="EFA02258.2"/>
    <property type="molecule type" value="Genomic_DNA"/>
</dbReference>
<keyword evidence="4" id="KW-0132">Cell division</keyword>
<evidence type="ECO:0000256" key="8">
    <source>
        <dbReference type="SAM" id="Coils"/>
    </source>
</evidence>
<dbReference type="PANTHER" id="PTHR14418">
    <property type="entry name" value="CONDENSIN COMPLEX SUBUNIT 3-RELATED"/>
    <property type="match status" value="1"/>
</dbReference>
<dbReference type="InterPro" id="IPR016024">
    <property type="entry name" value="ARM-type_fold"/>
</dbReference>
<feature type="compositionally biased region" description="Low complexity" evidence="9">
    <location>
        <begin position="961"/>
        <end position="975"/>
    </location>
</feature>
<dbReference type="SUPFAM" id="SSF48371">
    <property type="entry name" value="ARM repeat"/>
    <property type="match status" value="1"/>
</dbReference>
<dbReference type="PANTHER" id="PTHR14418:SF5">
    <property type="entry name" value="CONDENSIN COMPLEX SUBUNIT 3"/>
    <property type="match status" value="1"/>
</dbReference>
<dbReference type="Gene3D" id="1.25.10.10">
    <property type="entry name" value="Leucine-rich Repeat Variant"/>
    <property type="match status" value="2"/>
</dbReference>
<reference evidence="11 12" key="2">
    <citation type="journal article" date="2010" name="Nucleic Acids Res.">
        <title>BeetleBase in 2010: revisions to provide comprehensive genomic information for Tribolium castaneum.</title>
        <authorList>
            <person name="Kim H.S."/>
            <person name="Murphy T."/>
            <person name="Xia J."/>
            <person name="Caragea D."/>
            <person name="Park Y."/>
            <person name="Beeman R.W."/>
            <person name="Lorenzen M.D."/>
            <person name="Butcher S."/>
            <person name="Manak J.R."/>
            <person name="Brown S.J."/>
        </authorList>
    </citation>
    <scope>GENOME REANNOTATION</scope>
    <source>
        <strain evidence="11 12">Georgia GA2</strain>
    </source>
</reference>
<dbReference type="Proteomes" id="UP000007266">
    <property type="component" value="Linkage group 4"/>
</dbReference>